<dbReference type="Pfam" id="PF21529">
    <property type="entry name" value="GLV1-2"/>
    <property type="match status" value="1"/>
</dbReference>
<reference evidence="2 3" key="1">
    <citation type="submission" date="2019-06" db="EMBL/GenBank/DDBJ databases">
        <title>A chromosomal-level reference genome of Carpinus fangiana (Coryloideae, Betulaceae).</title>
        <authorList>
            <person name="Yang X."/>
            <person name="Wang Z."/>
            <person name="Zhang L."/>
            <person name="Hao G."/>
            <person name="Liu J."/>
            <person name="Yang Y."/>
        </authorList>
    </citation>
    <scope>NUCLEOTIDE SEQUENCE [LARGE SCALE GENOMIC DNA]</scope>
    <source>
        <strain evidence="2">Cfa_2016G</strain>
        <tissue evidence="2">Leaf</tissue>
    </source>
</reference>
<evidence type="ECO:0000313" key="2">
    <source>
        <dbReference type="EMBL" id="KAE8055937.1"/>
    </source>
</evidence>
<dbReference type="OrthoDB" id="1911637at2759"/>
<organism evidence="2 3">
    <name type="scientific">Carpinus fangiana</name>
    <dbReference type="NCBI Taxonomy" id="176857"/>
    <lineage>
        <taxon>Eukaryota</taxon>
        <taxon>Viridiplantae</taxon>
        <taxon>Streptophyta</taxon>
        <taxon>Embryophyta</taxon>
        <taxon>Tracheophyta</taxon>
        <taxon>Spermatophyta</taxon>
        <taxon>Magnoliopsida</taxon>
        <taxon>eudicotyledons</taxon>
        <taxon>Gunneridae</taxon>
        <taxon>Pentapetalae</taxon>
        <taxon>rosids</taxon>
        <taxon>fabids</taxon>
        <taxon>Fagales</taxon>
        <taxon>Betulaceae</taxon>
        <taxon>Carpinus</taxon>
    </lineage>
</organism>
<proteinExistence type="predicted"/>
<evidence type="ECO:0000256" key="1">
    <source>
        <dbReference type="SAM" id="MobiDB-lite"/>
    </source>
</evidence>
<dbReference type="InterPro" id="IPR049306">
    <property type="entry name" value="GLV1-2"/>
</dbReference>
<keyword evidence="3" id="KW-1185">Reference proteome</keyword>
<gene>
    <name evidence="2" type="ORF">FH972_012745</name>
</gene>
<dbReference type="Proteomes" id="UP000327013">
    <property type="component" value="Chromosome 5"/>
</dbReference>
<dbReference type="InterPro" id="IPR053313">
    <property type="entry name" value="RGF"/>
</dbReference>
<sequence>MESRRKKGTHAKRLQDEARDSLTRKTVVIRAKKKEVIPKLFKDVEETIVLETSITSSLRASTLEGCISQHNKVIIGERNDHQKEDSNSKLLFKQQERANRAPSGNENMVSFIPKEVQVAMNIKGVVLMKRNVRSLLGSAQHNSEETVDDDVKENDDAEDNIVVMDYAQPHRKPPIHNEKH</sequence>
<feature type="compositionally biased region" description="Acidic residues" evidence="1">
    <location>
        <begin position="145"/>
        <end position="159"/>
    </location>
</feature>
<accession>A0A5N6R839</accession>
<evidence type="ECO:0000313" key="3">
    <source>
        <dbReference type="Proteomes" id="UP000327013"/>
    </source>
</evidence>
<dbReference type="EMBL" id="CM017325">
    <property type="protein sequence ID" value="KAE8055937.1"/>
    <property type="molecule type" value="Genomic_DNA"/>
</dbReference>
<name>A0A5N6R839_9ROSI</name>
<protein>
    <submittedName>
        <fullName evidence="2">Uncharacterized protein</fullName>
    </submittedName>
</protein>
<dbReference type="AlphaFoldDB" id="A0A5N6R839"/>
<dbReference type="PANTHER" id="PTHR34961:SF7">
    <property type="entry name" value="TRANSMEMBRANE PROTEIN"/>
    <property type="match status" value="1"/>
</dbReference>
<dbReference type="PANTHER" id="PTHR34961">
    <property type="entry name" value="TRANSMEMBRANE PROTEIN"/>
    <property type="match status" value="1"/>
</dbReference>
<feature type="region of interest" description="Disordered" evidence="1">
    <location>
        <begin position="139"/>
        <end position="159"/>
    </location>
</feature>